<sequence>MPQTIPTAKDDAPALVRPSVLRTSLTVEPLTCTIGAELFGVNLGDAARDDDLFAEIKNLLLQYKVLFVRDQDITRAEHVAFASRFGPLEDHPVLGSDPDNPGLVRIYKDLDSKPEHYENALHCDATWREAPPMGAVLRCVEGPEVGGDTIWVNMAEAYRGLPEQIKTQIADLRARHSIEATFGACMPMERRHQLKAQYPDPEHPVVRTHPETGEKILFVNAFTTHLVNYHTPENVRFGQDYTPGASHLLNYLISQAAVPEYQVRWRWQNNSFAIWDNRSTQHYAVQDYWPAVRKMERAGIVGDPTF</sequence>
<comment type="caution">
    <text evidence="7">The sequence shown here is derived from an EMBL/GenBank/DDBJ whole genome shotgun (WGS) entry which is preliminary data.</text>
</comment>
<gene>
    <name evidence="7" type="ORF">ADL28_31240</name>
</gene>
<dbReference type="PANTHER" id="PTHR30468">
    <property type="entry name" value="ALPHA-KETOGLUTARATE-DEPENDENT SULFONATE DIOXYGENASE"/>
    <property type="match status" value="1"/>
</dbReference>
<dbReference type="GO" id="GO:0006790">
    <property type="term" value="P:sulfur compound metabolic process"/>
    <property type="evidence" value="ECO:0007669"/>
    <property type="project" value="TreeGrafter"/>
</dbReference>
<reference evidence="8" key="1">
    <citation type="submission" date="2015-10" db="EMBL/GenBank/DDBJ databases">
        <authorList>
            <person name="Ju K.-S."/>
            <person name="Doroghazi J.R."/>
            <person name="Metcalf W.W."/>
        </authorList>
    </citation>
    <scope>NUCLEOTIDE SEQUENCE [LARGE SCALE GENOMIC DNA]</scope>
    <source>
        <strain evidence="8">NRRL F-8817</strain>
    </source>
</reference>
<name>A0A0X3VST9_STRVO</name>
<dbReference type="InterPro" id="IPR042098">
    <property type="entry name" value="TauD-like_sf"/>
</dbReference>
<keyword evidence="4" id="KW-0560">Oxidoreductase</keyword>
<keyword evidence="2" id="KW-0479">Metal-binding</keyword>
<accession>A0A0X3VST9</accession>
<evidence type="ECO:0000313" key="8">
    <source>
        <dbReference type="Proteomes" id="UP000053413"/>
    </source>
</evidence>
<keyword evidence="5" id="KW-0408">Iron</keyword>
<evidence type="ECO:0000256" key="3">
    <source>
        <dbReference type="ARBA" id="ARBA00022964"/>
    </source>
</evidence>
<dbReference type="AlphaFoldDB" id="A0A0X3VST9"/>
<evidence type="ECO:0000256" key="1">
    <source>
        <dbReference type="ARBA" id="ARBA00005896"/>
    </source>
</evidence>
<dbReference type="InterPro" id="IPR003819">
    <property type="entry name" value="TauD/TfdA-like"/>
</dbReference>
<evidence type="ECO:0000259" key="6">
    <source>
        <dbReference type="Pfam" id="PF02668"/>
    </source>
</evidence>
<evidence type="ECO:0000256" key="5">
    <source>
        <dbReference type="ARBA" id="ARBA00023004"/>
    </source>
</evidence>
<comment type="similarity">
    <text evidence="1">Belongs to the TfdA dioxygenase family.</text>
</comment>
<dbReference type="GO" id="GO:0046872">
    <property type="term" value="F:metal ion binding"/>
    <property type="evidence" value="ECO:0007669"/>
    <property type="project" value="UniProtKB-KW"/>
</dbReference>
<dbReference type="GO" id="GO:0005737">
    <property type="term" value="C:cytoplasm"/>
    <property type="evidence" value="ECO:0007669"/>
    <property type="project" value="TreeGrafter"/>
</dbReference>
<organism evidence="7 8">
    <name type="scientific">Streptomyces violaceusniger</name>
    <dbReference type="NCBI Taxonomy" id="68280"/>
    <lineage>
        <taxon>Bacteria</taxon>
        <taxon>Bacillati</taxon>
        <taxon>Actinomycetota</taxon>
        <taxon>Actinomycetes</taxon>
        <taxon>Kitasatosporales</taxon>
        <taxon>Streptomycetaceae</taxon>
        <taxon>Streptomyces</taxon>
        <taxon>Streptomyces violaceusniger group</taxon>
    </lineage>
</organism>
<protein>
    <submittedName>
        <fullName evidence="7">Taurine dioxygenase</fullName>
    </submittedName>
</protein>
<dbReference type="Pfam" id="PF02668">
    <property type="entry name" value="TauD"/>
    <property type="match status" value="1"/>
</dbReference>
<dbReference type="Proteomes" id="UP000053413">
    <property type="component" value="Unassembled WGS sequence"/>
</dbReference>
<evidence type="ECO:0000313" key="7">
    <source>
        <dbReference type="EMBL" id="KUL47775.1"/>
    </source>
</evidence>
<dbReference type="OrthoDB" id="581608at2"/>
<proteinExistence type="inferred from homology"/>
<keyword evidence="3 7" id="KW-0223">Dioxygenase</keyword>
<dbReference type="SUPFAM" id="SSF51197">
    <property type="entry name" value="Clavaminate synthase-like"/>
    <property type="match status" value="1"/>
</dbReference>
<dbReference type="Gene3D" id="3.60.130.10">
    <property type="entry name" value="Clavaminate synthase-like"/>
    <property type="match status" value="1"/>
</dbReference>
<dbReference type="RefSeq" id="WP_059147143.1">
    <property type="nucleotide sequence ID" value="NZ_LLZJ01000381.1"/>
</dbReference>
<dbReference type="PANTHER" id="PTHR30468:SF1">
    <property type="entry name" value="ALPHA-KETOGLUTARATE-DEPENDENT SULFONATE DIOXYGENASE"/>
    <property type="match status" value="1"/>
</dbReference>
<evidence type="ECO:0000256" key="4">
    <source>
        <dbReference type="ARBA" id="ARBA00023002"/>
    </source>
</evidence>
<dbReference type="InterPro" id="IPR051323">
    <property type="entry name" value="AtsK-like"/>
</dbReference>
<dbReference type="EMBL" id="LLZJ01000381">
    <property type="protein sequence ID" value="KUL47775.1"/>
    <property type="molecule type" value="Genomic_DNA"/>
</dbReference>
<feature type="domain" description="TauD/TfdA-like" evidence="6">
    <location>
        <begin position="27"/>
        <end position="298"/>
    </location>
</feature>
<evidence type="ECO:0000256" key="2">
    <source>
        <dbReference type="ARBA" id="ARBA00022723"/>
    </source>
</evidence>
<dbReference type="GO" id="GO:0000908">
    <property type="term" value="F:taurine dioxygenase activity"/>
    <property type="evidence" value="ECO:0007669"/>
    <property type="project" value="TreeGrafter"/>
</dbReference>